<evidence type="ECO:0000256" key="1">
    <source>
        <dbReference type="SAM" id="Phobius"/>
    </source>
</evidence>
<dbReference type="OrthoDB" id="5307922at2759"/>
<accession>M5G113</accession>
<organism evidence="2 3">
    <name type="scientific">Dacryopinax primogenitus (strain DJM 731)</name>
    <name type="common">Brown rot fungus</name>
    <dbReference type="NCBI Taxonomy" id="1858805"/>
    <lineage>
        <taxon>Eukaryota</taxon>
        <taxon>Fungi</taxon>
        <taxon>Dikarya</taxon>
        <taxon>Basidiomycota</taxon>
        <taxon>Agaricomycotina</taxon>
        <taxon>Dacrymycetes</taxon>
        <taxon>Dacrymycetales</taxon>
        <taxon>Dacrymycetaceae</taxon>
        <taxon>Dacryopinax</taxon>
    </lineage>
</organism>
<dbReference type="RefSeq" id="XP_040628737.1">
    <property type="nucleotide sequence ID" value="XM_040767425.1"/>
</dbReference>
<keyword evidence="1" id="KW-0472">Membrane</keyword>
<name>M5G113_DACPD</name>
<dbReference type="InterPro" id="IPR011042">
    <property type="entry name" value="6-blade_b-propeller_TolB-like"/>
</dbReference>
<reference evidence="2 3" key="1">
    <citation type="journal article" date="2012" name="Science">
        <title>The Paleozoic origin of enzymatic lignin decomposition reconstructed from 31 fungal genomes.</title>
        <authorList>
            <person name="Floudas D."/>
            <person name="Binder M."/>
            <person name="Riley R."/>
            <person name="Barry K."/>
            <person name="Blanchette R.A."/>
            <person name="Henrissat B."/>
            <person name="Martinez A.T."/>
            <person name="Otillar R."/>
            <person name="Spatafora J.W."/>
            <person name="Yadav J.S."/>
            <person name="Aerts A."/>
            <person name="Benoit I."/>
            <person name="Boyd A."/>
            <person name="Carlson A."/>
            <person name="Copeland A."/>
            <person name="Coutinho P.M."/>
            <person name="de Vries R.P."/>
            <person name="Ferreira P."/>
            <person name="Findley K."/>
            <person name="Foster B."/>
            <person name="Gaskell J."/>
            <person name="Glotzer D."/>
            <person name="Gorecki P."/>
            <person name="Heitman J."/>
            <person name="Hesse C."/>
            <person name="Hori C."/>
            <person name="Igarashi K."/>
            <person name="Jurgens J.A."/>
            <person name="Kallen N."/>
            <person name="Kersten P."/>
            <person name="Kohler A."/>
            <person name="Kuees U."/>
            <person name="Kumar T.K.A."/>
            <person name="Kuo A."/>
            <person name="LaButti K."/>
            <person name="Larrondo L.F."/>
            <person name="Lindquist E."/>
            <person name="Ling A."/>
            <person name="Lombard V."/>
            <person name="Lucas S."/>
            <person name="Lundell T."/>
            <person name="Martin R."/>
            <person name="McLaughlin D.J."/>
            <person name="Morgenstern I."/>
            <person name="Morin E."/>
            <person name="Murat C."/>
            <person name="Nagy L.G."/>
            <person name="Nolan M."/>
            <person name="Ohm R.A."/>
            <person name="Patyshakuliyeva A."/>
            <person name="Rokas A."/>
            <person name="Ruiz-Duenas F.J."/>
            <person name="Sabat G."/>
            <person name="Salamov A."/>
            <person name="Samejima M."/>
            <person name="Schmutz J."/>
            <person name="Slot J.C."/>
            <person name="St John F."/>
            <person name="Stenlid J."/>
            <person name="Sun H."/>
            <person name="Sun S."/>
            <person name="Syed K."/>
            <person name="Tsang A."/>
            <person name="Wiebenga A."/>
            <person name="Young D."/>
            <person name="Pisabarro A."/>
            <person name="Eastwood D.C."/>
            <person name="Martin F."/>
            <person name="Cullen D."/>
            <person name="Grigoriev I.V."/>
            <person name="Hibbett D.S."/>
        </authorList>
    </citation>
    <scope>NUCLEOTIDE SEQUENCE [LARGE SCALE GENOMIC DNA]</scope>
    <source>
        <strain evidence="2 3">DJM-731 SS1</strain>
    </source>
</reference>
<evidence type="ECO:0000313" key="2">
    <source>
        <dbReference type="EMBL" id="EJU01840.1"/>
    </source>
</evidence>
<dbReference type="Gene3D" id="2.120.10.30">
    <property type="entry name" value="TolB, C-terminal domain"/>
    <property type="match status" value="1"/>
</dbReference>
<gene>
    <name evidence="2" type="ORF">DACRYDRAFT_100132</name>
</gene>
<evidence type="ECO:0000313" key="3">
    <source>
        <dbReference type="Proteomes" id="UP000030653"/>
    </source>
</evidence>
<proteinExistence type="predicted"/>
<dbReference type="HOGENOM" id="CLU_033924_2_0_1"/>
<protein>
    <submittedName>
        <fullName evidence="2">Serum paraoxonase/arylesterase</fullName>
    </submittedName>
</protein>
<dbReference type="PANTHER" id="PTHR11799">
    <property type="entry name" value="PARAOXONASE"/>
    <property type="match status" value="1"/>
</dbReference>
<dbReference type="Proteomes" id="UP000030653">
    <property type="component" value="Unassembled WGS sequence"/>
</dbReference>
<keyword evidence="1" id="KW-0812">Transmembrane</keyword>
<dbReference type="AlphaFoldDB" id="M5G113"/>
<dbReference type="EMBL" id="JH795863">
    <property type="protein sequence ID" value="EJU01840.1"/>
    <property type="molecule type" value="Genomic_DNA"/>
</dbReference>
<sequence>MPPKAKLSTPLQPIQRDPSIAGVATVGVLLFALGGAAWFTWLSPLMSRFGMVPWRYAESFNNGRCEEIEGLDSCEKVIWHSPSNTLYLACSSLESRLGWTPFMDHLDSSKRSATDSFFTYQPSTGTVTKLEIEGYPYPGMGISMHGFSLVPAEGEEGWLWVYAVNHRIPREGGAREKGADSVIEVLKLKVGEERLQWVRTIEDGGRVIKTPNDVLGGPTGEWVYFSNEYGEKLGLSRSAMRLGLPYGFGYVGFCHVTSGCSVASPPLSGPNGLARGRDGKVWVSVSYAGDVVAFEEVRTGELKEVDRIPLNRYEDNLSVDENGDIFVATIPRVTDWKHHFEAGGKGLSPSGVHRIHVNQSALHDPEAKSKYAAELFFADDGRRANGVTTVEYWMKGRKLFLHGHIARYLTVCTL</sequence>
<keyword evidence="3" id="KW-1185">Reference proteome</keyword>
<keyword evidence="1" id="KW-1133">Transmembrane helix</keyword>
<dbReference type="InterPro" id="IPR051288">
    <property type="entry name" value="Serum_paraoxonase/arylesterase"/>
</dbReference>
<dbReference type="SUPFAM" id="SSF63829">
    <property type="entry name" value="Calcium-dependent phosphotriesterase"/>
    <property type="match status" value="1"/>
</dbReference>
<feature type="transmembrane region" description="Helical" evidence="1">
    <location>
        <begin position="20"/>
        <end position="41"/>
    </location>
</feature>
<dbReference type="GeneID" id="63682487"/>
<dbReference type="PANTHER" id="PTHR11799:SF12">
    <property type="entry name" value="PARAOXONASE-RELATED"/>
    <property type="match status" value="1"/>
</dbReference>
<dbReference type="OMA" id="NACEDVK"/>